<dbReference type="Proteomes" id="UP000789366">
    <property type="component" value="Unassembled WGS sequence"/>
</dbReference>
<reference evidence="1" key="1">
    <citation type="submission" date="2021-06" db="EMBL/GenBank/DDBJ databases">
        <authorList>
            <person name="Kallberg Y."/>
            <person name="Tangrot J."/>
            <person name="Rosling A."/>
        </authorList>
    </citation>
    <scope>NUCLEOTIDE SEQUENCE</scope>
    <source>
        <strain evidence="1">28 12/20/2015</strain>
    </source>
</reference>
<evidence type="ECO:0000313" key="1">
    <source>
        <dbReference type="EMBL" id="CAG8563637.1"/>
    </source>
</evidence>
<comment type="caution">
    <text evidence="1">The sequence shown here is derived from an EMBL/GenBank/DDBJ whole genome shotgun (WGS) entry which is preliminary data.</text>
</comment>
<feature type="non-terminal residue" evidence="1">
    <location>
        <position position="1"/>
    </location>
</feature>
<protein>
    <submittedName>
        <fullName evidence="1">14900_t:CDS:1</fullName>
    </submittedName>
</protein>
<dbReference type="EMBL" id="CAJVPW010006017">
    <property type="protein sequence ID" value="CAG8563637.1"/>
    <property type="molecule type" value="Genomic_DNA"/>
</dbReference>
<sequence>ENNTNEILNDQEIVNLVTNVKPEINKSNDEQNDDSVEICQITHNEALNAIGLLEKYLFQQDFDIEVLYLRNVIDLNNYINYLEENNTNEILNDQEIVNLVTNVKPEINKSNDEQNDDSVEICQITHNEALNAIGLLEKYLFQQDFGDTF</sequence>
<keyword evidence="2" id="KW-1185">Reference proteome</keyword>
<gene>
    <name evidence="1" type="ORF">SPELUC_LOCUS5709</name>
</gene>
<organism evidence="1 2">
    <name type="scientific">Cetraspora pellucida</name>
    <dbReference type="NCBI Taxonomy" id="1433469"/>
    <lineage>
        <taxon>Eukaryota</taxon>
        <taxon>Fungi</taxon>
        <taxon>Fungi incertae sedis</taxon>
        <taxon>Mucoromycota</taxon>
        <taxon>Glomeromycotina</taxon>
        <taxon>Glomeromycetes</taxon>
        <taxon>Diversisporales</taxon>
        <taxon>Gigasporaceae</taxon>
        <taxon>Cetraspora</taxon>
    </lineage>
</organism>
<proteinExistence type="predicted"/>
<evidence type="ECO:0000313" key="2">
    <source>
        <dbReference type="Proteomes" id="UP000789366"/>
    </source>
</evidence>
<accession>A0ACA9M5L7</accession>
<name>A0ACA9M5L7_9GLOM</name>